<dbReference type="PRINTS" id="PR00069">
    <property type="entry name" value="ALDKETRDTASE"/>
</dbReference>
<dbReference type="PANTHER" id="PTHR43638:SF3">
    <property type="entry name" value="ALDEHYDE REDUCTASE"/>
    <property type="match status" value="1"/>
</dbReference>
<protein>
    <recommendedName>
        <fullName evidence="1">NADP-dependent oxidoreductase domain-containing protein</fullName>
    </recommendedName>
</protein>
<dbReference type="InterPro" id="IPR018170">
    <property type="entry name" value="Aldo/ket_reductase_CS"/>
</dbReference>
<feature type="domain" description="NADP-dependent oxidoreductase" evidence="1">
    <location>
        <begin position="16"/>
        <end position="274"/>
    </location>
</feature>
<dbReference type="InterPro" id="IPR020471">
    <property type="entry name" value="AKR"/>
</dbReference>
<evidence type="ECO:0000259" key="1">
    <source>
        <dbReference type="Pfam" id="PF00248"/>
    </source>
</evidence>
<name>A0A0F9IHL6_9ZZZZ</name>
<dbReference type="Gene3D" id="3.20.20.100">
    <property type="entry name" value="NADP-dependent oxidoreductase domain"/>
    <property type="match status" value="1"/>
</dbReference>
<dbReference type="EMBL" id="LAZR01014018">
    <property type="protein sequence ID" value="KKM19314.1"/>
    <property type="molecule type" value="Genomic_DNA"/>
</dbReference>
<dbReference type="InterPro" id="IPR036812">
    <property type="entry name" value="NAD(P)_OxRdtase_dom_sf"/>
</dbReference>
<accession>A0A0F9IHL6</accession>
<reference evidence="2" key="1">
    <citation type="journal article" date="2015" name="Nature">
        <title>Complex archaea that bridge the gap between prokaryotes and eukaryotes.</title>
        <authorList>
            <person name="Spang A."/>
            <person name="Saw J.H."/>
            <person name="Jorgensen S.L."/>
            <person name="Zaremba-Niedzwiedzka K."/>
            <person name="Martijn J."/>
            <person name="Lind A.E."/>
            <person name="van Eijk R."/>
            <person name="Schleper C."/>
            <person name="Guy L."/>
            <person name="Ettema T.J."/>
        </authorList>
    </citation>
    <scope>NUCLEOTIDE SEQUENCE</scope>
</reference>
<dbReference type="Pfam" id="PF00248">
    <property type="entry name" value="Aldo_ket_red"/>
    <property type="match status" value="1"/>
</dbReference>
<dbReference type="PANTHER" id="PTHR43638">
    <property type="entry name" value="OXIDOREDUCTASE, ALDO/KETO REDUCTASE FAMILY PROTEIN"/>
    <property type="match status" value="1"/>
</dbReference>
<gene>
    <name evidence="2" type="ORF">LCGC14_1656910</name>
</gene>
<dbReference type="InterPro" id="IPR023210">
    <property type="entry name" value="NADP_OxRdtase_dom"/>
</dbReference>
<evidence type="ECO:0000313" key="2">
    <source>
        <dbReference type="EMBL" id="KKM19314.1"/>
    </source>
</evidence>
<dbReference type="CDD" id="cd19072">
    <property type="entry name" value="AKR_AKR3F1-like"/>
    <property type="match status" value="1"/>
</dbReference>
<proteinExistence type="predicted"/>
<comment type="caution">
    <text evidence="2">The sequence shown here is derived from an EMBL/GenBank/DDBJ whole genome shotgun (WGS) entry which is preliminary data.</text>
</comment>
<organism evidence="2">
    <name type="scientific">marine sediment metagenome</name>
    <dbReference type="NCBI Taxonomy" id="412755"/>
    <lineage>
        <taxon>unclassified sequences</taxon>
        <taxon>metagenomes</taxon>
        <taxon>ecological metagenomes</taxon>
    </lineage>
</organism>
<dbReference type="GO" id="GO:0016491">
    <property type="term" value="F:oxidoreductase activity"/>
    <property type="evidence" value="ECO:0007669"/>
    <property type="project" value="InterPro"/>
</dbReference>
<dbReference type="PIRSF" id="PIRSF000097">
    <property type="entry name" value="AKR"/>
    <property type="match status" value="1"/>
</dbReference>
<sequence>MRKVQLRKTGEQIPVLGQGTMGIKGGKDKEYYETWKTSIRKGIELGMTHIDTAELYNFGTSERIIGEVIKEYDRDDLFITSKLFPKHFGYNSMIKACNKSLERLDIKYLDLYLVHFPSFVLSKIKKHMRVMEQLLNEGKIRYIGVSNFSVDQFKEADSLLKNSEIVANQLRANIKNQKHIHYSLPYFRKEGVILTAYSPLGHRGYTNLKGDLRSKLDQIAESHEATIQQIALAWLINHENVIAIPKAFRVKHTEENAAAAEIKLSEEEIKQISNI</sequence>
<dbReference type="SUPFAM" id="SSF51430">
    <property type="entry name" value="NAD(P)-linked oxidoreductase"/>
    <property type="match status" value="1"/>
</dbReference>
<dbReference type="AlphaFoldDB" id="A0A0F9IHL6"/>
<dbReference type="PROSITE" id="PS00062">
    <property type="entry name" value="ALDOKETO_REDUCTASE_2"/>
    <property type="match status" value="1"/>
</dbReference>